<dbReference type="Pfam" id="PF13439">
    <property type="entry name" value="Glyco_transf_4"/>
    <property type="match status" value="1"/>
</dbReference>
<keyword evidence="1" id="KW-0808">Transferase</keyword>
<dbReference type="GO" id="GO:0016757">
    <property type="term" value="F:glycosyltransferase activity"/>
    <property type="evidence" value="ECO:0007669"/>
    <property type="project" value="InterPro"/>
</dbReference>
<comment type="caution">
    <text evidence="4">The sequence shown here is derived from an EMBL/GenBank/DDBJ whole genome shotgun (WGS) entry which is preliminary data.</text>
</comment>
<reference evidence="4 5" key="1">
    <citation type="journal article" date="2016" name="Nat. Commun.">
        <title>Thousands of microbial genomes shed light on interconnected biogeochemical processes in an aquifer system.</title>
        <authorList>
            <person name="Anantharaman K."/>
            <person name="Brown C.T."/>
            <person name="Hug L.A."/>
            <person name="Sharon I."/>
            <person name="Castelle C.J."/>
            <person name="Probst A.J."/>
            <person name="Thomas B.C."/>
            <person name="Singh A."/>
            <person name="Wilkins M.J."/>
            <person name="Karaoz U."/>
            <person name="Brodie E.L."/>
            <person name="Williams K.H."/>
            <person name="Hubbard S.S."/>
            <person name="Banfield J.F."/>
        </authorList>
    </citation>
    <scope>NUCLEOTIDE SEQUENCE [LARGE SCALE GENOMIC DNA]</scope>
</reference>
<dbReference type="Pfam" id="PF00534">
    <property type="entry name" value="Glycos_transf_1"/>
    <property type="match status" value="1"/>
</dbReference>
<dbReference type="CDD" id="cd03801">
    <property type="entry name" value="GT4_PimA-like"/>
    <property type="match status" value="1"/>
</dbReference>
<sequence length="331" mass="38177">MTIGWIEIHLRKYGGVIYNEEARAALAKNFDVELVAREAKIFQRFRYLKIPESLFRLLSLKGRKDIWVRDFYSVLTMPFDKTEGKNIVMVHHVDFSGFPVFARPAFFVAAKFFYHSLKKADAIVTVSEYWKQHFLRKGYKNVHKIYNGFDLSQFQISENEVEEFRHRNQLQGKPIIYLGNCQKPKGVVEVYRALRGLGAHLVTSGRRAVKIPAKNFEVSYREYLCLLKASSIVVTMSKFKEGWNRTAHEAMLLGVPVIGSGFGGMRELLEGGGQVICEDFSALRGKVEYLLQNRQIRDTMAQAGYGYAKNFSSERFQNEWINFIENIGRKA</sequence>
<dbReference type="PANTHER" id="PTHR46401">
    <property type="entry name" value="GLYCOSYLTRANSFERASE WBBK-RELATED"/>
    <property type="match status" value="1"/>
</dbReference>
<dbReference type="AlphaFoldDB" id="A0A1G2RL60"/>
<proteinExistence type="predicted"/>
<dbReference type="InterPro" id="IPR028098">
    <property type="entry name" value="Glyco_trans_4-like_N"/>
</dbReference>
<dbReference type="EMBL" id="MHUG01000010">
    <property type="protein sequence ID" value="OHA73595.1"/>
    <property type="molecule type" value="Genomic_DNA"/>
</dbReference>
<evidence type="ECO:0000313" key="4">
    <source>
        <dbReference type="EMBL" id="OHA73595.1"/>
    </source>
</evidence>
<feature type="domain" description="Glycosyltransferase subfamily 4-like N-terminal" evidence="3">
    <location>
        <begin position="63"/>
        <end position="152"/>
    </location>
</feature>
<dbReference type="PANTHER" id="PTHR46401:SF2">
    <property type="entry name" value="GLYCOSYLTRANSFERASE WBBK-RELATED"/>
    <property type="match status" value="1"/>
</dbReference>
<name>A0A1G2RL60_9BACT</name>
<dbReference type="InterPro" id="IPR001296">
    <property type="entry name" value="Glyco_trans_1"/>
</dbReference>
<protein>
    <submittedName>
        <fullName evidence="4">Uncharacterized protein</fullName>
    </submittedName>
</protein>
<dbReference type="SUPFAM" id="SSF53756">
    <property type="entry name" value="UDP-Glycosyltransferase/glycogen phosphorylase"/>
    <property type="match status" value="1"/>
</dbReference>
<dbReference type="Gene3D" id="3.40.50.2000">
    <property type="entry name" value="Glycogen Phosphorylase B"/>
    <property type="match status" value="2"/>
</dbReference>
<evidence type="ECO:0000259" key="3">
    <source>
        <dbReference type="Pfam" id="PF13439"/>
    </source>
</evidence>
<dbReference type="STRING" id="1802461.A3B24_00185"/>
<organism evidence="4 5">
    <name type="scientific">Candidatus Wildermuthbacteria bacterium RIFCSPLOWO2_01_FULL_48_16</name>
    <dbReference type="NCBI Taxonomy" id="1802461"/>
    <lineage>
        <taxon>Bacteria</taxon>
        <taxon>Candidatus Wildermuthiibacteriota</taxon>
    </lineage>
</organism>
<gene>
    <name evidence="4" type="ORF">A3B24_00185</name>
</gene>
<evidence type="ECO:0000256" key="1">
    <source>
        <dbReference type="ARBA" id="ARBA00022679"/>
    </source>
</evidence>
<evidence type="ECO:0000313" key="5">
    <source>
        <dbReference type="Proteomes" id="UP000176917"/>
    </source>
</evidence>
<evidence type="ECO:0000259" key="2">
    <source>
        <dbReference type="Pfam" id="PF00534"/>
    </source>
</evidence>
<accession>A0A1G2RL60</accession>
<feature type="domain" description="Glycosyl transferase family 1" evidence="2">
    <location>
        <begin position="219"/>
        <end position="305"/>
    </location>
</feature>
<dbReference type="Proteomes" id="UP000176917">
    <property type="component" value="Unassembled WGS sequence"/>
</dbReference>